<protein>
    <submittedName>
        <fullName evidence="2">Uncharacterized protein</fullName>
    </submittedName>
</protein>
<dbReference type="EMBL" id="LAZR01067562">
    <property type="protein sequence ID" value="KKK51328.1"/>
    <property type="molecule type" value="Genomic_DNA"/>
</dbReference>
<gene>
    <name evidence="2" type="ORF">LCGC14_3116050</name>
</gene>
<feature type="compositionally biased region" description="Polar residues" evidence="1">
    <location>
        <begin position="123"/>
        <end position="136"/>
    </location>
</feature>
<accession>A0A0F8W403</accession>
<reference evidence="2" key="1">
    <citation type="journal article" date="2015" name="Nature">
        <title>Complex archaea that bridge the gap between prokaryotes and eukaryotes.</title>
        <authorList>
            <person name="Spang A."/>
            <person name="Saw J.H."/>
            <person name="Jorgensen S.L."/>
            <person name="Zaremba-Niedzwiedzka K."/>
            <person name="Martijn J."/>
            <person name="Lind A.E."/>
            <person name="van Eijk R."/>
            <person name="Schleper C."/>
            <person name="Guy L."/>
            <person name="Ettema T.J."/>
        </authorList>
    </citation>
    <scope>NUCLEOTIDE SEQUENCE</scope>
</reference>
<name>A0A0F8W403_9ZZZZ</name>
<dbReference type="AlphaFoldDB" id="A0A0F8W403"/>
<feature type="compositionally biased region" description="Basic and acidic residues" evidence="1">
    <location>
        <begin position="182"/>
        <end position="191"/>
    </location>
</feature>
<organism evidence="2">
    <name type="scientific">marine sediment metagenome</name>
    <dbReference type="NCBI Taxonomy" id="412755"/>
    <lineage>
        <taxon>unclassified sequences</taxon>
        <taxon>metagenomes</taxon>
        <taxon>ecological metagenomes</taxon>
    </lineage>
</organism>
<feature type="region of interest" description="Disordered" evidence="1">
    <location>
        <begin position="169"/>
        <end position="191"/>
    </location>
</feature>
<evidence type="ECO:0000256" key="1">
    <source>
        <dbReference type="SAM" id="MobiDB-lite"/>
    </source>
</evidence>
<evidence type="ECO:0000313" key="2">
    <source>
        <dbReference type="EMBL" id="KKK51328.1"/>
    </source>
</evidence>
<sequence>MKPEICEWCGKTEDFCLCLNFLKPKNQTCAECGHDKSNHKIEETNPKGHCTHFNGRDWDCECEKFKPKSKLSKEQVSKIARKTLVETGFIKPKNHSPQGRKVGSATVSPAELKDEEPEDLVSNVDQFDSDTSGSDNHGSDDNCERIAKIIDPDNTFLDECEKVVQKRFGSDDEFPGVNPSKLPEEESLSDKKGCEKKLPFFNCIRSNICGEDFLCEKCKELKNE</sequence>
<comment type="caution">
    <text evidence="2">The sequence shown here is derived from an EMBL/GenBank/DDBJ whole genome shotgun (WGS) entry which is preliminary data.</text>
</comment>
<feature type="region of interest" description="Disordered" evidence="1">
    <location>
        <begin position="90"/>
        <end position="142"/>
    </location>
</feature>
<proteinExistence type="predicted"/>